<organism evidence="1 2">
    <name type="scientific">Corallococcus exercitus</name>
    <dbReference type="NCBI Taxonomy" id="2316736"/>
    <lineage>
        <taxon>Bacteria</taxon>
        <taxon>Pseudomonadati</taxon>
        <taxon>Myxococcota</taxon>
        <taxon>Myxococcia</taxon>
        <taxon>Myxococcales</taxon>
        <taxon>Cystobacterineae</taxon>
        <taxon>Myxococcaceae</taxon>
        <taxon>Corallococcus</taxon>
    </lineage>
</organism>
<dbReference type="Proteomes" id="UP000528460">
    <property type="component" value="Unassembled WGS sequence"/>
</dbReference>
<comment type="caution">
    <text evidence="1">The sequence shown here is derived from an EMBL/GenBank/DDBJ whole genome shotgun (WGS) entry which is preliminary data.</text>
</comment>
<dbReference type="InterPro" id="IPR008767">
    <property type="entry name" value="Phage_SPP1_head-tail_adaptor"/>
</dbReference>
<dbReference type="Pfam" id="PF05521">
    <property type="entry name" value="Phage_HCP"/>
    <property type="match status" value="1"/>
</dbReference>
<dbReference type="NCBIfam" id="TIGR01563">
    <property type="entry name" value="gp16_SPP1"/>
    <property type="match status" value="1"/>
</dbReference>
<dbReference type="Gene3D" id="2.40.10.270">
    <property type="entry name" value="Bacteriophage SPP1 head-tail adaptor protein"/>
    <property type="match status" value="1"/>
</dbReference>
<reference evidence="1 2" key="1">
    <citation type="submission" date="2020-05" db="EMBL/GenBank/DDBJ databases">
        <authorList>
            <person name="Whitworth D."/>
        </authorList>
    </citation>
    <scope>NUCLEOTIDE SEQUENCE [LARGE SCALE GENOMIC DNA]</scope>
    <source>
        <strain evidence="1 2">CA046A</strain>
    </source>
</reference>
<name>A0A7Y4K201_9BACT</name>
<accession>A0A7Y4K201</accession>
<proteinExistence type="predicted"/>
<evidence type="ECO:0000313" key="2">
    <source>
        <dbReference type="Proteomes" id="UP000528460"/>
    </source>
</evidence>
<evidence type="ECO:0000313" key="1">
    <source>
        <dbReference type="EMBL" id="NOK15275.1"/>
    </source>
</evidence>
<dbReference type="EMBL" id="JABFJW010000727">
    <property type="protein sequence ID" value="NOK15275.1"/>
    <property type="molecule type" value="Genomic_DNA"/>
</dbReference>
<dbReference type="AlphaFoldDB" id="A0A7Y4K201"/>
<gene>
    <name evidence="1" type="ORF">HNS30_40360</name>
</gene>
<sequence length="106" mass="12218">MMWRDVVELISVERVDDGGGGYTETETARSVFANRKSIRQSEFYQAHMAGLQPEIMFEVRFADFADERKLRYPAGDNGRRYNIIRTYTKNEETIELVCQREVGGSG</sequence>
<dbReference type="InterPro" id="IPR038666">
    <property type="entry name" value="SSP1_head-tail_sf"/>
</dbReference>
<protein>
    <submittedName>
        <fullName evidence="1">Phage head closure protein</fullName>
    </submittedName>
</protein>